<evidence type="ECO:0000256" key="1">
    <source>
        <dbReference type="SAM" id="MobiDB-lite"/>
    </source>
</evidence>
<name>A0A8S1HSG7_9PELO</name>
<sequence>MIFVLSALATLVLLILVLFLVKIGAVRTWSLKESKNHESSEVVQKLAGGFKPQDSFENEEAADVEEQSTAFFPESHSNLVGYEEDQKSSSKSISSQKREEEPEKEELKDESSCNNSEKIDENGERSEEENCTLERAPDVVDTNTAESAENLMELRRRRVEMKGIAQKIAEAKEKHKEFGQKFTIGNAKNGMNEGL</sequence>
<reference evidence="2" key="1">
    <citation type="submission" date="2020-10" db="EMBL/GenBank/DDBJ databases">
        <authorList>
            <person name="Kikuchi T."/>
        </authorList>
    </citation>
    <scope>NUCLEOTIDE SEQUENCE</scope>
    <source>
        <strain evidence="2">NKZ352</strain>
    </source>
</reference>
<feature type="region of interest" description="Disordered" evidence="1">
    <location>
        <begin position="50"/>
        <end position="146"/>
    </location>
</feature>
<proteinExistence type="predicted"/>
<feature type="compositionally biased region" description="Polar residues" evidence="1">
    <location>
        <begin position="67"/>
        <end position="78"/>
    </location>
</feature>
<dbReference type="AlphaFoldDB" id="A0A8S1HSG7"/>
<protein>
    <submittedName>
        <fullName evidence="2">Uncharacterized protein</fullName>
    </submittedName>
</protein>
<organism evidence="2 3">
    <name type="scientific">Caenorhabditis auriculariae</name>
    <dbReference type="NCBI Taxonomy" id="2777116"/>
    <lineage>
        <taxon>Eukaryota</taxon>
        <taxon>Metazoa</taxon>
        <taxon>Ecdysozoa</taxon>
        <taxon>Nematoda</taxon>
        <taxon>Chromadorea</taxon>
        <taxon>Rhabditida</taxon>
        <taxon>Rhabditina</taxon>
        <taxon>Rhabditomorpha</taxon>
        <taxon>Rhabditoidea</taxon>
        <taxon>Rhabditidae</taxon>
        <taxon>Peloderinae</taxon>
        <taxon>Caenorhabditis</taxon>
    </lineage>
</organism>
<dbReference type="EMBL" id="CAJGYM010000137">
    <property type="protein sequence ID" value="CAD6198762.1"/>
    <property type="molecule type" value="Genomic_DNA"/>
</dbReference>
<accession>A0A8S1HSG7</accession>
<keyword evidence="3" id="KW-1185">Reference proteome</keyword>
<comment type="caution">
    <text evidence="2">The sequence shown here is derived from an EMBL/GenBank/DDBJ whole genome shotgun (WGS) entry which is preliminary data.</text>
</comment>
<feature type="compositionally biased region" description="Basic and acidic residues" evidence="1">
    <location>
        <begin position="96"/>
        <end position="125"/>
    </location>
</feature>
<dbReference type="Proteomes" id="UP000835052">
    <property type="component" value="Unassembled WGS sequence"/>
</dbReference>
<evidence type="ECO:0000313" key="3">
    <source>
        <dbReference type="Proteomes" id="UP000835052"/>
    </source>
</evidence>
<gene>
    <name evidence="2" type="ORF">CAUJ_LOCUS14668</name>
</gene>
<feature type="compositionally biased region" description="Acidic residues" evidence="1">
    <location>
        <begin position="56"/>
        <end position="66"/>
    </location>
</feature>
<evidence type="ECO:0000313" key="2">
    <source>
        <dbReference type="EMBL" id="CAD6198762.1"/>
    </source>
</evidence>